<reference evidence="7 8" key="1">
    <citation type="submission" date="2024-10" db="EMBL/GenBank/DDBJ databases">
        <title>Updated reference genomes for cyclostephanoid diatoms.</title>
        <authorList>
            <person name="Roberts W.R."/>
            <person name="Alverson A.J."/>
        </authorList>
    </citation>
    <scope>NUCLEOTIDE SEQUENCE [LARGE SCALE GENOMIC DNA]</scope>
    <source>
        <strain evidence="7 8">AJA276-08</strain>
    </source>
</reference>
<feature type="compositionally biased region" description="Basic and acidic residues" evidence="5">
    <location>
        <begin position="104"/>
        <end position="114"/>
    </location>
</feature>
<dbReference type="Pfam" id="PF02902">
    <property type="entry name" value="Peptidase_C48"/>
    <property type="match status" value="1"/>
</dbReference>
<keyword evidence="2" id="KW-0645">Protease</keyword>
<protein>
    <recommendedName>
        <fullName evidence="6">Ubiquitin-like protease family profile domain-containing protein</fullName>
    </recommendedName>
</protein>
<evidence type="ECO:0000256" key="1">
    <source>
        <dbReference type="ARBA" id="ARBA00005234"/>
    </source>
</evidence>
<accession>A0ABD3MU10</accession>
<name>A0ABD3MU10_9STRA</name>
<dbReference type="SUPFAM" id="SSF54001">
    <property type="entry name" value="Cysteine proteinases"/>
    <property type="match status" value="1"/>
</dbReference>
<organism evidence="7 8">
    <name type="scientific">Stephanodiscus triporus</name>
    <dbReference type="NCBI Taxonomy" id="2934178"/>
    <lineage>
        <taxon>Eukaryota</taxon>
        <taxon>Sar</taxon>
        <taxon>Stramenopiles</taxon>
        <taxon>Ochrophyta</taxon>
        <taxon>Bacillariophyta</taxon>
        <taxon>Coscinodiscophyceae</taxon>
        <taxon>Thalassiosirophycidae</taxon>
        <taxon>Stephanodiscales</taxon>
        <taxon>Stephanodiscaceae</taxon>
        <taxon>Stephanodiscus</taxon>
    </lineage>
</organism>
<dbReference type="Proteomes" id="UP001530315">
    <property type="component" value="Unassembled WGS sequence"/>
</dbReference>
<evidence type="ECO:0000256" key="3">
    <source>
        <dbReference type="ARBA" id="ARBA00022801"/>
    </source>
</evidence>
<keyword evidence="3" id="KW-0378">Hydrolase</keyword>
<dbReference type="EMBL" id="JALLAZ020001712">
    <property type="protein sequence ID" value="KAL3767142.1"/>
    <property type="molecule type" value="Genomic_DNA"/>
</dbReference>
<feature type="region of interest" description="Disordered" evidence="5">
    <location>
        <begin position="94"/>
        <end position="114"/>
    </location>
</feature>
<dbReference type="InterPro" id="IPR038765">
    <property type="entry name" value="Papain-like_cys_pep_sf"/>
</dbReference>
<dbReference type="Gene3D" id="3.40.395.10">
    <property type="entry name" value="Adenoviral Proteinase, Chain A"/>
    <property type="match status" value="2"/>
</dbReference>
<evidence type="ECO:0000256" key="4">
    <source>
        <dbReference type="ARBA" id="ARBA00022807"/>
    </source>
</evidence>
<dbReference type="InterPro" id="IPR003653">
    <property type="entry name" value="Peptidase_C48_C"/>
</dbReference>
<dbReference type="AlphaFoldDB" id="A0ABD3MU10"/>
<feature type="domain" description="Ubiquitin-like protease family profile" evidence="6">
    <location>
        <begin position="1"/>
        <end position="222"/>
    </location>
</feature>
<comment type="caution">
    <text evidence="7">The sequence shown here is derived from an EMBL/GenBank/DDBJ whole genome shotgun (WGS) entry which is preliminary data.</text>
</comment>
<dbReference type="PANTHER" id="PTHR12606:SF1">
    <property type="entry name" value="UBIQUITIN-LIKE-SPECIFIC PROTEASE 1A"/>
    <property type="match status" value="1"/>
</dbReference>
<keyword evidence="4" id="KW-0788">Thiol protease</keyword>
<sequence length="260" mass="30127">MQTLRSGQWLNDEVINYFLKNCLAMRDVKMCARDKGRRHSHFFNIFFIQHMFDEKSKDPELKGRYNFSKSKKVPGKDIFNLKYIIQYYDSLAQSDDSDGGEDDNERKEETVEEKNTGISNKQLCMRNGCKRWKIQGSKLCNFHKKQLCKRKGCFQLAKQGGVCVAHSKLEGLLEYVKDEYRAKKGQELDVAKWELVSCAKDTPQQRNGYDCGVFTCMFADFISKDCQLLFNQDHIDCCRNRIALSIALSIIKNCAIDDSD</sequence>
<keyword evidence="8" id="KW-1185">Reference proteome</keyword>
<dbReference type="PROSITE" id="PS50600">
    <property type="entry name" value="ULP_PROTEASE"/>
    <property type="match status" value="1"/>
</dbReference>
<evidence type="ECO:0000256" key="2">
    <source>
        <dbReference type="ARBA" id="ARBA00022670"/>
    </source>
</evidence>
<evidence type="ECO:0000259" key="6">
    <source>
        <dbReference type="PROSITE" id="PS50600"/>
    </source>
</evidence>
<evidence type="ECO:0000313" key="8">
    <source>
        <dbReference type="Proteomes" id="UP001530315"/>
    </source>
</evidence>
<proteinExistence type="inferred from homology"/>
<gene>
    <name evidence="7" type="ORF">ACHAW5_003161</name>
</gene>
<evidence type="ECO:0000256" key="5">
    <source>
        <dbReference type="SAM" id="MobiDB-lite"/>
    </source>
</evidence>
<dbReference type="GO" id="GO:0006508">
    <property type="term" value="P:proteolysis"/>
    <property type="evidence" value="ECO:0007669"/>
    <property type="project" value="UniProtKB-KW"/>
</dbReference>
<dbReference type="GO" id="GO:0008234">
    <property type="term" value="F:cysteine-type peptidase activity"/>
    <property type="evidence" value="ECO:0007669"/>
    <property type="project" value="UniProtKB-KW"/>
</dbReference>
<dbReference type="PANTHER" id="PTHR12606">
    <property type="entry name" value="SENTRIN/SUMO-SPECIFIC PROTEASE"/>
    <property type="match status" value="1"/>
</dbReference>
<comment type="similarity">
    <text evidence="1">Belongs to the peptidase C48 family.</text>
</comment>
<evidence type="ECO:0000313" key="7">
    <source>
        <dbReference type="EMBL" id="KAL3767142.1"/>
    </source>
</evidence>